<dbReference type="PANTHER" id="PTHR43429">
    <property type="entry name" value="PYRIDINE NUCLEOTIDE-DISULFIDE OXIDOREDUCTASE DOMAIN-CONTAINING"/>
    <property type="match status" value="1"/>
</dbReference>
<dbReference type="PRINTS" id="PR00368">
    <property type="entry name" value="FADPNR"/>
</dbReference>
<reference evidence="5" key="1">
    <citation type="submission" date="2020-08" db="EMBL/GenBank/DDBJ databases">
        <title>Genome public.</title>
        <authorList>
            <person name="Liu C."/>
            <person name="Sun Q."/>
        </authorList>
    </citation>
    <scope>NUCLEOTIDE SEQUENCE</scope>
    <source>
        <strain evidence="5">NSJ-15</strain>
    </source>
</reference>
<name>A0A8J6P4S1_9FIRM</name>
<evidence type="ECO:0000313" key="6">
    <source>
        <dbReference type="Proteomes" id="UP000632659"/>
    </source>
</evidence>
<evidence type="ECO:0000256" key="2">
    <source>
        <dbReference type="ARBA" id="ARBA00022630"/>
    </source>
</evidence>
<evidence type="ECO:0000256" key="1">
    <source>
        <dbReference type="ARBA" id="ARBA00001974"/>
    </source>
</evidence>
<organism evidence="5 6">
    <name type="scientific">Massiliimalia timonensis</name>
    <dbReference type="NCBI Taxonomy" id="1987501"/>
    <lineage>
        <taxon>Bacteria</taxon>
        <taxon>Bacillati</taxon>
        <taxon>Bacillota</taxon>
        <taxon>Clostridia</taxon>
        <taxon>Eubacteriales</taxon>
        <taxon>Oscillospiraceae</taxon>
        <taxon>Massiliimalia</taxon>
    </lineage>
</organism>
<dbReference type="RefSeq" id="WP_093988001.1">
    <property type="nucleotide sequence ID" value="NZ_FYDD01000003.1"/>
</dbReference>
<dbReference type="Gene3D" id="3.30.390.30">
    <property type="match status" value="1"/>
</dbReference>
<protein>
    <submittedName>
        <fullName evidence="5">NAD(P)/FAD-dependent oxidoreductase</fullName>
    </submittedName>
</protein>
<dbReference type="InterPro" id="IPR016156">
    <property type="entry name" value="FAD/NAD-linked_Rdtase_dimer_sf"/>
</dbReference>
<comment type="caution">
    <text evidence="5">The sequence shown here is derived from an EMBL/GenBank/DDBJ whole genome shotgun (WGS) entry which is preliminary data.</text>
</comment>
<dbReference type="SUPFAM" id="SSF51905">
    <property type="entry name" value="FAD/NAD(P)-binding domain"/>
    <property type="match status" value="2"/>
</dbReference>
<evidence type="ECO:0000256" key="3">
    <source>
        <dbReference type="ARBA" id="ARBA00022827"/>
    </source>
</evidence>
<keyword evidence="3" id="KW-0274">FAD</keyword>
<feature type="domain" description="FAD/NAD(P)-binding" evidence="4">
    <location>
        <begin position="3"/>
        <end position="296"/>
    </location>
</feature>
<evidence type="ECO:0000259" key="4">
    <source>
        <dbReference type="Pfam" id="PF07992"/>
    </source>
</evidence>
<dbReference type="Pfam" id="PF07992">
    <property type="entry name" value="Pyr_redox_2"/>
    <property type="match status" value="1"/>
</dbReference>
<dbReference type="Gene3D" id="3.50.50.60">
    <property type="entry name" value="FAD/NAD(P)-binding domain"/>
    <property type="match status" value="2"/>
</dbReference>
<dbReference type="InterPro" id="IPR023753">
    <property type="entry name" value="FAD/NAD-binding_dom"/>
</dbReference>
<evidence type="ECO:0000313" key="5">
    <source>
        <dbReference type="EMBL" id="MBC8609509.1"/>
    </source>
</evidence>
<dbReference type="InterPro" id="IPR050260">
    <property type="entry name" value="FAD-bd_OxRdtase"/>
</dbReference>
<dbReference type="InterPro" id="IPR036188">
    <property type="entry name" value="FAD/NAD-bd_sf"/>
</dbReference>
<comment type="cofactor">
    <cofactor evidence="1">
        <name>FAD</name>
        <dbReference type="ChEBI" id="CHEBI:57692"/>
    </cofactor>
</comment>
<proteinExistence type="predicted"/>
<dbReference type="OrthoDB" id="9807946at2"/>
<keyword evidence="6" id="KW-1185">Reference proteome</keyword>
<dbReference type="PANTHER" id="PTHR43429:SF3">
    <property type="entry name" value="NITRITE REDUCTASE [NAD(P)H]"/>
    <property type="match status" value="1"/>
</dbReference>
<sequence>MKQYVIIGNGIAAAGCIEGIRSIDTESHIVVVSKESQPVYCRPLISYYLEGKTTLDKIGYRPDDFYQKNGCEVLYHETAIQIDHENKAVVLSKGSTVPFSELCIATGSSPFVPPFDGLDSVKNHFSFITLEDAFALEKAISPDSRVLIIGAGLIGLKCAEGLHDRVKSIMVCDLADKILSSILDQDTAPMVQKFLEMHGIDFCLSDSVVRFDGNKAIMKSGKVIDFDILVTAVGVRANTALIAEIGGTVNRGIVVNSEMRTSLDNVYAAGDCTEGFDLSFGDNRVLALLPNAYIQGFTAGINMAGGTKSFDNAIPMNSIGILGLHVMTAGSYTSEKDGGTVYMQKDDTSCKKFFVRDGLLKGYILVDKVERGGIYTSLIREQTPLETVDFDLLKENASFMAFSSESRRKKFGDVV</sequence>
<keyword evidence="2" id="KW-0285">Flavoprotein</keyword>
<accession>A0A8J6P4S1</accession>
<dbReference type="AlphaFoldDB" id="A0A8J6P4S1"/>
<gene>
    <name evidence="5" type="ORF">H8702_00030</name>
</gene>
<dbReference type="GO" id="GO:0016491">
    <property type="term" value="F:oxidoreductase activity"/>
    <property type="evidence" value="ECO:0007669"/>
    <property type="project" value="InterPro"/>
</dbReference>
<dbReference type="Proteomes" id="UP000632659">
    <property type="component" value="Unassembled WGS sequence"/>
</dbReference>
<dbReference type="EMBL" id="JACRTL010000001">
    <property type="protein sequence ID" value="MBC8609509.1"/>
    <property type="molecule type" value="Genomic_DNA"/>
</dbReference>
<dbReference type="PROSITE" id="PS51257">
    <property type="entry name" value="PROKAR_LIPOPROTEIN"/>
    <property type="match status" value="1"/>
</dbReference>